<sequence length="97" mass="11319">MRVVNPVFPPPGLNLQVPADMTPEKFCKQIGGDCAEYADKFESIDEVFNFDSREMRVKGVPPVQRKYIIHCRELLRRGVLTFEYLSRRTCLEKVRDK</sequence>
<dbReference type="PANTHER" id="PTHR28235:SF1">
    <property type="entry name" value="SMALL RIBOSOMAL SUBUNIT PROTEIN MS41"/>
    <property type="match status" value="1"/>
</dbReference>
<keyword evidence="3" id="KW-0496">Mitochondrion</keyword>
<accession>A0A8J8NQ17</accession>
<comment type="subcellular location">
    <subcellularLocation>
        <location evidence="1">Mitochondrion</location>
    </subcellularLocation>
</comment>
<evidence type="ECO:0000256" key="3">
    <source>
        <dbReference type="ARBA" id="ARBA00023128"/>
    </source>
</evidence>
<dbReference type="PANTHER" id="PTHR28235">
    <property type="entry name" value="PROTEIN FYV4, MITOCHONDRIAL"/>
    <property type="match status" value="1"/>
</dbReference>
<gene>
    <name evidence="6" type="ORF">FGO68_gene1221</name>
</gene>
<evidence type="ECO:0000313" key="6">
    <source>
        <dbReference type="EMBL" id="TNV79422.1"/>
    </source>
</evidence>
<evidence type="ECO:0000256" key="2">
    <source>
        <dbReference type="ARBA" id="ARBA00010492"/>
    </source>
</evidence>
<organism evidence="6 7">
    <name type="scientific">Halteria grandinella</name>
    <dbReference type="NCBI Taxonomy" id="5974"/>
    <lineage>
        <taxon>Eukaryota</taxon>
        <taxon>Sar</taxon>
        <taxon>Alveolata</taxon>
        <taxon>Ciliophora</taxon>
        <taxon>Intramacronucleata</taxon>
        <taxon>Spirotrichea</taxon>
        <taxon>Stichotrichia</taxon>
        <taxon>Sporadotrichida</taxon>
        <taxon>Halteriidae</taxon>
        <taxon>Halteria</taxon>
    </lineage>
</organism>
<dbReference type="Pfam" id="PF09597">
    <property type="entry name" value="SAM_Ribosomal_mS41"/>
    <property type="match status" value="1"/>
</dbReference>
<dbReference type="OrthoDB" id="18595at2759"/>
<proteinExistence type="inferred from homology"/>
<protein>
    <recommendedName>
        <fullName evidence="4">Small ribosomal subunit protein mS41</fullName>
    </recommendedName>
</protein>
<evidence type="ECO:0000256" key="1">
    <source>
        <dbReference type="ARBA" id="ARBA00004173"/>
    </source>
</evidence>
<evidence type="ECO:0000259" key="5">
    <source>
        <dbReference type="SMART" id="SM01238"/>
    </source>
</evidence>
<dbReference type="AlphaFoldDB" id="A0A8J8NQ17"/>
<reference evidence="6" key="1">
    <citation type="submission" date="2019-06" db="EMBL/GenBank/DDBJ databases">
        <authorList>
            <person name="Zheng W."/>
        </authorList>
    </citation>
    <scope>NUCLEOTIDE SEQUENCE</scope>
    <source>
        <strain evidence="6">QDHG01</strain>
    </source>
</reference>
<comment type="caution">
    <text evidence="6">The sequence shown here is derived from an EMBL/GenBank/DDBJ whole genome shotgun (WGS) entry which is preliminary data.</text>
</comment>
<dbReference type="SMART" id="SM01238">
    <property type="entry name" value="IGR"/>
    <property type="match status" value="1"/>
</dbReference>
<evidence type="ECO:0000313" key="7">
    <source>
        <dbReference type="Proteomes" id="UP000785679"/>
    </source>
</evidence>
<keyword evidence="7" id="KW-1185">Reference proteome</keyword>
<name>A0A8J8NQ17_HALGN</name>
<feature type="domain" description="Small ribosomal subunit protein mS41 SAM" evidence="5">
    <location>
        <begin position="23"/>
        <end position="78"/>
    </location>
</feature>
<dbReference type="GO" id="GO:0005739">
    <property type="term" value="C:mitochondrion"/>
    <property type="evidence" value="ECO:0007669"/>
    <property type="project" value="UniProtKB-SubCell"/>
</dbReference>
<dbReference type="EMBL" id="RRYP01008932">
    <property type="protein sequence ID" value="TNV79422.1"/>
    <property type="molecule type" value="Genomic_DNA"/>
</dbReference>
<dbReference type="Proteomes" id="UP000785679">
    <property type="component" value="Unassembled WGS sequence"/>
</dbReference>
<dbReference type="InterPro" id="IPR019083">
    <property type="entry name" value="SAM_Ribosomal_mS41"/>
</dbReference>
<evidence type="ECO:0000256" key="4">
    <source>
        <dbReference type="ARBA" id="ARBA00035129"/>
    </source>
</evidence>
<dbReference type="InterPro" id="IPR039603">
    <property type="entry name" value="Ribosomal_mS41"/>
</dbReference>
<comment type="similarity">
    <text evidence="2">Belongs to the mitochondrion-specific ribosomal protein mS41 family.</text>
</comment>